<feature type="chain" id="PRO_5016834430" evidence="2">
    <location>
        <begin position="36"/>
        <end position="226"/>
    </location>
</feature>
<comment type="caution">
    <text evidence="3">The sequence shown here is derived from an EMBL/GenBank/DDBJ whole genome shotgun (WGS) entry which is preliminary data.</text>
</comment>
<dbReference type="InterPro" id="IPR009576">
    <property type="entry name" value="Biofilm_formation_YgiB"/>
</dbReference>
<feature type="compositionally biased region" description="Polar residues" evidence="1">
    <location>
        <begin position="194"/>
        <end position="210"/>
    </location>
</feature>
<organism evidence="3 4">
    <name type="scientific">Vreelandella rituensis</name>
    <dbReference type="NCBI Taxonomy" id="2282306"/>
    <lineage>
        <taxon>Bacteria</taxon>
        <taxon>Pseudomonadati</taxon>
        <taxon>Pseudomonadota</taxon>
        <taxon>Gammaproteobacteria</taxon>
        <taxon>Oceanospirillales</taxon>
        <taxon>Halomonadaceae</taxon>
        <taxon>Vreelandella</taxon>
    </lineage>
</organism>
<accession>A0A368UD24</accession>
<feature type="signal peptide" evidence="2">
    <location>
        <begin position="1"/>
        <end position="35"/>
    </location>
</feature>
<dbReference type="AlphaFoldDB" id="A0A368UD24"/>
<reference evidence="3 4" key="1">
    <citation type="submission" date="2018-07" db="EMBL/GenBank/DDBJ databases">
        <title>Halomonas rutogse sp. nov., isolated from Lake TangqianCo on Tibetan Plateau.</title>
        <authorList>
            <person name="Lu H."/>
            <person name="Xing P."/>
            <person name="Wu Q."/>
        </authorList>
    </citation>
    <scope>NUCLEOTIDE SEQUENCE [LARGE SCALE GENOMIC DNA]</scope>
    <source>
        <strain evidence="3 4">TQ8S</strain>
    </source>
</reference>
<dbReference type="OrthoDB" id="5903948at2"/>
<dbReference type="Pfam" id="PF06693">
    <property type="entry name" value="DUF1190"/>
    <property type="match status" value="1"/>
</dbReference>
<gene>
    <name evidence="3" type="ORF">DU506_00060</name>
</gene>
<keyword evidence="4" id="KW-1185">Reference proteome</keyword>
<evidence type="ECO:0000256" key="2">
    <source>
        <dbReference type="SAM" id="SignalP"/>
    </source>
</evidence>
<feature type="region of interest" description="Disordered" evidence="1">
    <location>
        <begin position="181"/>
        <end position="226"/>
    </location>
</feature>
<keyword evidence="2" id="KW-0732">Signal</keyword>
<protein>
    <submittedName>
        <fullName evidence="3">DUF1190 domain-containing protein</fullName>
    </submittedName>
</protein>
<dbReference type="RefSeq" id="WP_114484911.1">
    <property type="nucleotide sequence ID" value="NZ_CBCSHM010000005.1"/>
</dbReference>
<proteinExistence type="predicted"/>
<name>A0A368UD24_9GAMM</name>
<dbReference type="Proteomes" id="UP000253204">
    <property type="component" value="Unassembled WGS sequence"/>
</dbReference>
<feature type="compositionally biased region" description="Low complexity" evidence="1">
    <location>
        <begin position="211"/>
        <end position="226"/>
    </location>
</feature>
<evidence type="ECO:0000256" key="1">
    <source>
        <dbReference type="SAM" id="MobiDB-lite"/>
    </source>
</evidence>
<feature type="region of interest" description="Disordered" evidence="1">
    <location>
        <begin position="102"/>
        <end position="121"/>
    </location>
</feature>
<evidence type="ECO:0000313" key="3">
    <source>
        <dbReference type="EMBL" id="RCV93583.1"/>
    </source>
</evidence>
<dbReference type="EMBL" id="QPIJ01000001">
    <property type="protein sequence ID" value="RCV93583.1"/>
    <property type="molecule type" value="Genomic_DNA"/>
</dbReference>
<evidence type="ECO:0000313" key="4">
    <source>
        <dbReference type="Proteomes" id="UP000253204"/>
    </source>
</evidence>
<sequence>MSKKHSPNLSRRKRSVRLTLALMGAGAAVTLAGCADDNSYESYEAPHVTGVAFSDPNPYRDVEECVEAKVYTRQTCETSYADSLKAAPRFDSLEACEQAHGEGACAPPTQEHLQASGGSQNSGGGWFAPALMGYMVGNMMSASSNGSKLHSAYHEPVYRNRENRGNWNAATAATTTRLAQRHNEVSKSVAATGRSITKQRAATAKSMGTQRSGFGSRSSARGGFGS</sequence>
<dbReference type="PROSITE" id="PS51257">
    <property type="entry name" value="PROKAR_LIPOPROTEIN"/>
    <property type="match status" value="1"/>
</dbReference>